<evidence type="ECO:0000256" key="4">
    <source>
        <dbReference type="SAM" id="MobiDB-lite"/>
    </source>
</evidence>
<dbReference type="Pfam" id="PF13920">
    <property type="entry name" value="zf-C3HC4_3"/>
    <property type="match status" value="1"/>
</dbReference>
<dbReference type="Proteomes" id="UP000827092">
    <property type="component" value="Unassembled WGS sequence"/>
</dbReference>
<evidence type="ECO:0000313" key="7">
    <source>
        <dbReference type="EMBL" id="KAG8186982.1"/>
    </source>
</evidence>
<dbReference type="AlphaFoldDB" id="A0AAV6UR96"/>
<dbReference type="PANTHER" id="PTHR22996">
    <property type="entry name" value="MAHOGUNIN"/>
    <property type="match status" value="1"/>
</dbReference>
<keyword evidence="5" id="KW-1133">Transmembrane helix</keyword>
<feature type="transmembrane region" description="Helical" evidence="5">
    <location>
        <begin position="6"/>
        <end position="25"/>
    </location>
</feature>
<keyword evidence="1 3" id="KW-0479">Metal-binding</keyword>
<evidence type="ECO:0000256" key="1">
    <source>
        <dbReference type="ARBA" id="ARBA00022771"/>
    </source>
</evidence>
<dbReference type="InterPro" id="IPR001841">
    <property type="entry name" value="Znf_RING"/>
</dbReference>
<dbReference type="PANTHER" id="PTHR22996:SF0">
    <property type="entry name" value="RE60872P-RELATED"/>
    <property type="match status" value="1"/>
</dbReference>
<gene>
    <name evidence="7" type="ORF">JTE90_005754</name>
</gene>
<dbReference type="GO" id="GO:0061630">
    <property type="term" value="F:ubiquitin protein ligase activity"/>
    <property type="evidence" value="ECO:0007669"/>
    <property type="project" value="UniProtKB-EC"/>
</dbReference>
<keyword evidence="1 3" id="KW-0863">Zinc-finger</keyword>
<keyword evidence="5" id="KW-0812">Transmembrane</keyword>
<sequence>MSAEKVFAFIFVGVFAAAAAVYVWLNKDDNKPHRNNRPPSNNSNETGDVTPPKYFETGSNCIVCCENPSTVKFVPCLHSCLCSNCYRTYLKYDRKCPLCRIEIDHVITSA</sequence>
<dbReference type="SUPFAM" id="SSF57850">
    <property type="entry name" value="RING/U-box"/>
    <property type="match status" value="1"/>
</dbReference>
<accession>A0AAV6UR96</accession>
<dbReference type="PROSITE" id="PS50089">
    <property type="entry name" value="ZF_RING_2"/>
    <property type="match status" value="1"/>
</dbReference>
<reference evidence="7 8" key="1">
    <citation type="journal article" date="2022" name="Nat. Ecol. Evol.">
        <title>A masculinizing supergene underlies an exaggerated male reproductive morph in a spider.</title>
        <authorList>
            <person name="Hendrickx F."/>
            <person name="De Corte Z."/>
            <person name="Sonet G."/>
            <person name="Van Belleghem S.M."/>
            <person name="Kostlbacher S."/>
            <person name="Vangestel C."/>
        </authorList>
    </citation>
    <scope>NUCLEOTIDE SEQUENCE [LARGE SCALE GENOMIC DNA]</scope>
    <source>
        <strain evidence="7">W744_W776</strain>
    </source>
</reference>
<evidence type="ECO:0000256" key="3">
    <source>
        <dbReference type="PROSITE-ProRule" id="PRU00175"/>
    </source>
</evidence>
<keyword evidence="5" id="KW-0472">Membrane</keyword>
<proteinExistence type="predicted"/>
<dbReference type="InterPro" id="IPR045194">
    <property type="entry name" value="MGRN1/RNF157-like"/>
</dbReference>
<evidence type="ECO:0000259" key="6">
    <source>
        <dbReference type="PROSITE" id="PS50089"/>
    </source>
</evidence>
<keyword evidence="8" id="KW-1185">Reference proteome</keyword>
<dbReference type="EMBL" id="JAFNEN010000282">
    <property type="protein sequence ID" value="KAG8186982.1"/>
    <property type="molecule type" value="Genomic_DNA"/>
</dbReference>
<feature type="region of interest" description="Disordered" evidence="4">
    <location>
        <begin position="28"/>
        <end position="50"/>
    </location>
</feature>
<dbReference type="InterPro" id="IPR013083">
    <property type="entry name" value="Znf_RING/FYVE/PHD"/>
</dbReference>
<dbReference type="GO" id="GO:0016567">
    <property type="term" value="P:protein ubiquitination"/>
    <property type="evidence" value="ECO:0007669"/>
    <property type="project" value="TreeGrafter"/>
</dbReference>
<comment type="caution">
    <text evidence="7">The sequence shown here is derived from an EMBL/GenBank/DDBJ whole genome shotgun (WGS) entry which is preliminary data.</text>
</comment>
<keyword evidence="2" id="KW-0862">Zinc</keyword>
<protein>
    <recommendedName>
        <fullName evidence="6">RING-type domain-containing protein</fullName>
    </recommendedName>
</protein>
<name>A0AAV6UR96_9ARAC</name>
<organism evidence="7 8">
    <name type="scientific">Oedothorax gibbosus</name>
    <dbReference type="NCBI Taxonomy" id="931172"/>
    <lineage>
        <taxon>Eukaryota</taxon>
        <taxon>Metazoa</taxon>
        <taxon>Ecdysozoa</taxon>
        <taxon>Arthropoda</taxon>
        <taxon>Chelicerata</taxon>
        <taxon>Arachnida</taxon>
        <taxon>Araneae</taxon>
        <taxon>Araneomorphae</taxon>
        <taxon>Entelegynae</taxon>
        <taxon>Araneoidea</taxon>
        <taxon>Linyphiidae</taxon>
        <taxon>Erigoninae</taxon>
        <taxon>Oedothorax</taxon>
    </lineage>
</organism>
<evidence type="ECO:0000313" key="8">
    <source>
        <dbReference type="Proteomes" id="UP000827092"/>
    </source>
</evidence>
<feature type="domain" description="RING-type" evidence="6">
    <location>
        <begin position="61"/>
        <end position="100"/>
    </location>
</feature>
<evidence type="ECO:0000256" key="5">
    <source>
        <dbReference type="SAM" id="Phobius"/>
    </source>
</evidence>
<dbReference type="GO" id="GO:0008270">
    <property type="term" value="F:zinc ion binding"/>
    <property type="evidence" value="ECO:0007669"/>
    <property type="project" value="UniProtKB-KW"/>
</dbReference>
<evidence type="ECO:0000256" key="2">
    <source>
        <dbReference type="ARBA" id="ARBA00022833"/>
    </source>
</evidence>
<dbReference type="Gene3D" id="3.30.40.10">
    <property type="entry name" value="Zinc/RING finger domain, C3HC4 (zinc finger)"/>
    <property type="match status" value="1"/>
</dbReference>